<evidence type="ECO:0000313" key="3">
    <source>
        <dbReference type="Proteomes" id="UP000002195"/>
    </source>
</evidence>
<name>Q54NN8_DICDI</name>
<proteinExistence type="predicted"/>
<feature type="coiled-coil region" evidence="1">
    <location>
        <begin position="34"/>
        <end position="75"/>
    </location>
</feature>
<dbReference type="KEGG" id="ddi:DDB_G0285121"/>
<dbReference type="dictyBase" id="DDB_G0285121"/>
<protein>
    <submittedName>
        <fullName evidence="2">Uncharacterized protein</fullName>
    </submittedName>
</protein>
<keyword evidence="3" id="KW-1185">Reference proteome</keyword>
<dbReference type="AlphaFoldDB" id="Q54NN8"/>
<dbReference type="InParanoid" id="Q54NN8"/>
<evidence type="ECO:0000313" key="2">
    <source>
        <dbReference type="EMBL" id="EAL64873.1"/>
    </source>
</evidence>
<accession>Q54NN8</accession>
<organism evidence="2 3">
    <name type="scientific">Dictyostelium discoideum</name>
    <name type="common">Social amoeba</name>
    <dbReference type="NCBI Taxonomy" id="44689"/>
    <lineage>
        <taxon>Eukaryota</taxon>
        <taxon>Amoebozoa</taxon>
        <taxon>Evosea</taxon>
        <taxon>Eumycetozoa</taxon>
        <taxon>Dictyostelia</taxon>
        <taxon>Dictyosteliales</taxon>
        <taxon>Dictyosteliaceae</taxon>
        <taxon>Dictyostelium</taxon>
    </lineage>
</organism>
<dbReference type="Proteomes" id="UP000002195">
    <property type="component" value="Unassembled WGS sequence"/>
</dbReference>
<gene>
    <name evidence="2" type="ORF">DDB_G0285121</name>
</gene>
<dbReference type="VEuPathDB" id="AmoebaDB:DDB_G0285121"/>
<comment type="caution">
    <text evidence="2">The sequence shown here is derived from an EMBL/GenBank/DDBJ whole genome shotgun (WGS) entry which is preliminary data.</text>
</comment>
<dbReference type="PaxDb" id="44689-DDB0186354"/>
<dbReference type="HOGENOM" id="CLU_2337948_0_0_1"/>
<dbReference type="SMR" id="Q54NN8"/>
<reference evidence="2 3" key="1">
    <citation type="journal article" date="2005" name="Nature">
        <title>The genome of the social amoeba Dictyostelium discoideum.</title>
        <authorList>
            <consortium name="The Dictyostelium discoideum Sequencing Consortium"/>
            <person name="Eichinger L."/>
            <person name="Pachebat J.A."/>
            <person name="Glockner G."/>
            <person name="Rajandream M.A."/>
            <person name="Sucgang R."/>
            <person name="Berriman M."/>
            <person name="Song J."/>
            <person name="Olsen R."/>
            <person name="Szafranski K."/>
            <person name="Xu Q."/>
            <person name="Tunggal B."/>
            <person name="Kummerfeld S."/>
            <person name="Madera M."/>
            <person name="Konfortov B.A."/>
            <person name="Rivero F."/>
            <person name="Bankier A.T."/>
            <person name="Lehmann R."/>
            <person name="Hamlin N."/>
            <person name="Davies R."/>
            <person name="Gaudet P."/>
            <person name="Fey P."/>
            <person name="Pilcher K."/>
            <person name="Chen G."/>
            <person name="Saunders D."/>
            <person name="Sodergren E."/>
            <person name="Davis P."/>
            <person name="Kerhornou A."/>
            <person name="Nie X."/>
            <person name="Hall N."/>
            <person name="Anjard C."/>
            <person name="Hemphill L."/>
            <person name="Bason N."/>
            <person name="Farbrother P."/>
            <person name="Desany B."/>
            <person name="Just E."/>
            <person name="Morio T."/>
            <person name="Rost R."/>
            <person name="Churcher C."/>
            <person name="Cooper J."/>
            <person name="Haydock S."/>
            <person name="van Driessche N."/>
            <person name="Cronin A."/>
            <person name="Goodhead I."/>
            <person name="Muzny D."/>
            <person name="Mourier T."/>
            <person name="Pain A."/>
            <person name="Lu M."/>
            <person name="Harper D."/>
            <person name="Lindsay R."/>
            <person name="Hauser H."/>
            <person name="James K."/>
            <person name="Quiles M."/>
            <person name="Madan Babu M."/>
            <person name="Saito T."/>
            <person name="Buchrieser C."/>
            <person name="Wardroper A."/>
            <person name="Felder M."/>
            <person name="Thangavelu M."/>
            <person name="Johnson D."/>
            <person name="Knights A."/>
            <person name="Loulseged H."/>
            <person name="Mungall K."/>
            <person name="Oliver K."/>
            <person name="Price C."/>
            <person name="Quail M.A."/>
            <person name="Urushihara H."/>
            <person name="Hernandez J."/>
            <person name="Rabbinowitsch E."/>
            <person name="Steffen D."/>
            <person name="Sanders M."/>
            <person name="Ma J."/>
            <person name="Kohara Y."/>
            <person name="Sharp S."/>
            <person name="Simmonds M."/>
            <person name="Spiegler S."/>
            <person name="Tivey A."/>
            <person name="Sugano S."/>
            <person name="White B."/>
            <person name="Walker D."/>
            <person name="Woodward J."/>
            <person name="Winckler T."/>
            <person name="Tanaka Y."/>
            <person name="Shaulsky G."/>
            <person name="Schleicher M."/>
            <person name="Weinstock G."/>
            <person name="Rosenthal A."/>
            <person name="Cox E.C."/>
            <person name="Chisholm R.L."/>
            <person name="Gibbs R."/>
            <person name="Loomis W.F."/>
            <person name="Platzer M."/>
            <person name="Kay R.R."/>
            <person name="Williams J."/>
            <person name="Dear P.H."/>
            <person name="Noegel A.A."/>
            <person name="Barrell B."/>
            <person name="Kuspa A."/>
        </authorList>
    </citation>
    <scope>NUCLEOTIDE SEQUENCE [LARGE SCALE GENOMIC DNA]</scope>
    <source>
        <strain evidence="2 3">AX4</strain>
    </source>
</reference>
<dbReference type="EMBL" id="AAFI02000074">
    <property type="protein sequence ID" value="EAL64873.1"/>
    <property type="molecule type" value="Genomic_DNA"/>
</dbReference>
<keyword evidence="1" id="KW-0175">Coiled coil</keyword>
<sequence>MEEIETIIQEPSKQSHPLLSFSLSGDSAVFYPSVEDLRLIYALSENKLKELLNQKRQIEEEIRKIQDKIIRMEIELQNNQFCEIRKIQSNFNNIKIIE</sequence>
<dbReference type="GeneID" id="8624949"/>
<evidence type="ECO:0000256" key="1">
    <source>
        <dbReference type="SAM" id="Coils"/>
    </source>
</evidence>
<dbReference type="RefSeq" id="XP_639878.1">
    <property type="nucleotide sequence ID" value="XM_634786.1"/>
</dbReference>